<evidence type="ECO:0000313" key="1">
    <source>
        <dbReference type="EMBL" id="DBA35352.1"/>
    </source>
</evidence>
<evidence type="ECO:0000313" key="2">
    <source>
        <dbReference type="Proteomes" id="UP001302265"/>
    </source>
</evidence>
<keyword evidence="2" id="KW-1185">Reference proteome</keyword>
<accession>A0AA86XT36</accession>
<protein>
    <submittedName>
        <fullName evidence="1">Tail length tape measure protein</fullName>
    </submittedName>
</protein>
<name>A0AA86XT36_9CAUD</name>
<sequence>MADEIKIKVTADTKSFEKDMDAVDRKLDQTADKSEKSQSKWGQFNSKLSAISPSFKKISDTWQESSGKIDGAFGKSTGAAKLFKLGVIGALAGIALKAGKVAWQFAADTARMFDPKGYSKAAGAMQKSVKKLKTTIGSFTAPLVNGIMTVVSKIADGLNWVLEKIRALRAFIWGVIKGMVQPVIDGIKQVISWIQQGINALTNMLGFGDVFKKSSDSAAKTADSMGEVVEATSAGLASFDKLNTLDMSNSGDAEQAEKISESVEKASKLGEELGEKLNIKGIVKELTSIDWGGLYNGFCETLGKIPKWFKKNVTDKILNVDWGGLWNGFCETLGGAGDWFRDNVLNPILSFDWSGLWDGFCETLGGAGDWFRDNVLDPVLSFDWGGLWNGFCETLGGLKDWLLGKLTDVLSFDWGGLWTGFTDAMGETRDWILQKLTDATGFDWIELWNRFTETMGKIATFIKDKILEGINGAVGGVTSFVQDPVGGITSIPGKVTSKIKGALGLASGGAVAPNNPMPYILGDNTREYEVVSPVSLMKDAVKSAISEMGGAGRQSSGPIELVVNLDSRKIARAVYDPLQTESRRRGSRA</sequence>
<dbReference type="RefSeq" id="YP_011108905.1">
    <property type="nucleotide sequence ID" value="NC_092586.1"/>
</dbReference>
<proteinExistence type="predicted"/>
<gene>
    <name evidence="1" type="ORF">vir215_00050</name>
</gene>
<dbReference type="Proteomes" id="UP001302265">
    <property type="component" value="Segment"/>
</dbReference>
<reference evidence="1 2" key="1">
    <citation type="journal article" date="2023" name="Nat. Microbiol.">
        <title>A compendium of viruses from methanogenic archaea reveals their diversity and adaptations to the gut environment.</title>
        <authorList>
            <person name="Medvedeva S."/>
            <person name="Borrel G."/>
            <person name="Krupovic M."/>
            <person name="Gribaldo S."/>
        </authorList>
    </citation>
    <scope>NUCLEOTIDE SEQUENCE [LARGE SCALE GENOMIC DNA]</scope>
</reference>
<dbReference type="EMBL" id="BK063676">
    <property type="protein sequence ID" value="DBA35352.1"/>
    <property type="molecule type" value="Genomic_DNA"/>
</dbReference>
<organism evidence="1 2">
    <name type="scientific">Caudoviricetes sp. vir215</name>
    <dbReference type="NCBI Taxonomy" id="3068354"/>
    <lineage>
        <taxon>Viruses</taxon>
        <taxon>Duplodnaviria</taxon>
        <taxon>Heunggongvirae</taxon>
        <taxon>Uroviricota</taxon>
        <taxon>Caudoviricetes</taxon>
    </lineage>
</organism>
<dbReference type="GeneID" id="98835762"/>